<organism evidence="1 2">
    <name type="scientific">Alcaligenes endophyticus</name>
    <dbReference type="NCBI Taxonomy" id="1929088"/>
    <lineage>
        <taxon>Bacteria</taxon>
        <taxon>Pseudomonadati</taxon>
        <taxon>Pseudomonadota</taxon>
        <taxon>Betaproteobacteria</taxon>
        <taxon>Burkholderiales</taxon>
        <taxon>Alcaligenaceae</taxon>
        <taxon>Alcaligenes</taxon>
    </lineage>
</organism>
<dbReference type="Proteomes" id="UP001168613">
    <property type="component" value="Unassembled WGS sequence"/>
</dbReference>
<dbReference type="EMBL" id="JAJHNU010000001">
    <property type="protein sequence ID" value="MDN4121068.1"/>
    <property type="molecule type" value="Genomic_DNA"/>
</dbReference>
<dbReference type="Pfam" id="PF10722">
    <property type="entry name" value="YbjN"/>
    <property type="match status" value="1"/>
</dbReference>
<dbReference type="RefSeq" id="WP_266124941.1">
    <property type="nucleotide sequence ID" value="NZ_JAJHNU010000001.1"/>
</dbReference>
<sequence length="174" mass="19141">MDKTSLINSVNTAQLTVLLQEMGYRVTEAKQGDTVHLLSAAQGIGFTVRPGNPGLEEQSYLDFTFSCVIRVEGNLASSLINRWNVEKRFARLALQGEFLTLEMDSVVAGGVTELNIRAQIELWDRLLQEMILFLRGNPEAAVGQTASQPVENTLAAVEDDLATEANEEEGKDQQ</sequence>
<evidence type="ECO:0000313" key="2">
    <source>
        <dbReference type="Proteomes" id="UP001168613"/>
    </source>
</evidence>
<keyword evidence="2" id="KW-1185">Reference proteome</keyword>
<reference evidence="1" key="1">
    <citation type="submission" date="2021-11" db="EMBL/GenBank/DDBJ databases">
        <title>Draft genome sequence of Alcaligenes endophyticus type strain CCUG 75668T.</title>
        <authorList>
            <person name="Salva-Serra F."/>
            <person name="Duran R.E."/>
            <person name="Seeger M."/>
            <person name="Moore E.R.B."/>
            <person name="Jaen-Luchoro D."/>
        </authorList>
    </citation>
    <scope>NUCLEOTIDE SEQUENCE</scope>
    <source>
        <strain evidence="1">CCUG 75668</strain>
    </source>
</reference>
<protein>
    <submittedName>
        <fullName evidence="1">YbjN domain-containing protein</fullName>
    </submittedName>
</protein>
<proteinExistence type="predicted"/>
<comment type="caution">
    <text evidence="1">The sequence shown here is derived from an EMBL/GenBank/DDBJ whole genome shotgun (WGS) entry which is preliminary data.</text>
</comment>
<name>A0ABT8EIG1_9BURK</name>
<accession>A0ABT8EIG1</accession>
<evidence type="ECO:0000313" key="1">
    <source>
        <dbReference type="EMBL" id="MDN4121068.1"/>
    </source>
</evidence>
<dbReference type="InterPro" id="IPR019660">
    <property type="entry name" value="Put_sensory_transdc_reg_YbjN"/>
</dbReference>
<gene>
    <name evidence="1" type="ORF">LMS43_07185</name>
</gene>